<evidence type="ECO:0000313" key="3">
    <source>
        <dbReference type="Proteomes" id="UP001549145"/>
    </source>
</evidence>
<organism evidence="2 3">
    <name type="scientific">Methylobacterium goesingense</name>
    <dbReference type="NCBI Taxonomy" id="243690"/>
    <lineage>
        <taxon>Bacteria</taxon>
        <taxon>Pseudomonadati</taxon>
        <taxon>Pseudomonadota</taxon>
        <taxon>Alphaproteobacteria</taxon>
        <taxon>Hyphomicrobiales</taxon>
        <taxon>Methylobacteriaceae</taxon>
        <taxon>Methylobacterium</taxon>
    </lineage>
</organism>
<proteinExistence type="predicted"/>
<protein>
    <submittedName>
        <fullName evidence="2">Uncharacterized protein</fullName>
    </submittedName>
</protein>
<reference evidence="2 3" key="1">
    <citation type="submission" date="2024-06" db="EMBL/GenBank/DDBJ databases">
        <title>Genomic Encyclopedia of Type Strains, Phase IV (KMG-IV): sequencing the most valuable type-strain genomes for metagenomic binning, comparative biology and taxonomic classification.</title>
        <authorList>
            <person name="Goeker M."/>
        </authorList>
    </citation>
    <scope>NUCLEOTIDE SEQUENCE [LARGE SCALE GENOMIC DNA]</scope>
    <source>
        <strain evidence="2 3">DSM 21331</strain>
    </source>
</reference>
<dbReference type="EMBL" id="JBEPMM010000003">
    <property type="protein sequence ID" value="MET3692025.1"/>
    <property type="molecule type" value="Genomic_DNA"/>
</dbReference>
<evidence type="ECO:0000256" key="1">
    <source>
        <dbReference type="SAM" id="SignalP"/>
    </source>
</evidence>
<evidence type="ECO:0000313" key="2">
    <source>
        <dbReference type="EMBL" id="MET3692025.1"/>
    </source>
</evidence>
<dbReference type="Proteomes" id="UP001549145">
    <property type="component" value="Unassembled WGS sequence"/>
</dbReference>
<keyword evidence="1" id="KW-0732">Signal</keyword>
<name>A0ABV2L5H2_9HYPH</name>
<keyword evidence="3" id="KW-1185">Reference proteome</keyword>
<dbReference type="RefSeq" id="WP_238278301.1">
    <property type="nucleotide sequence ID" value="NZ_BPQL01000034.1"/>
</dbReference>
<comment type="caution">
    <text evidence="2">The sequence shown here is derived from an EMBL/GenBank/DDBJ whole genome shotgun (WGS) entry which is preliminary data.</text>
</comment>
<feature type="chain" id="PRO_5047065155" evidence="1">
    <location>
        <begin position="25"/>
        <end position="171"/>
    </location>
</feature>
<sequence>MRPSRRAARLVALLGLPLVLAAFAAEGRFGTTRYRLAGTAYAVPHTYEFSRNFRLPWLDALPGLGREPADSLWLMLPAAEVAAGLPGYSPLSHGHAGPFAADLVVHVVGDPDGRRFAPLHARQWGIFDARLAEGAPWRPDPSGGERLVHSEGVDHRRFYRLPSRHAARPAD</sequence>
<gene>
    <name evidence="2" type="ORF">ABID43_001556</name>
</gene>
<accession>A0ABV2L5H2</accession>
<feature type="signal peptide" evidence="1">
    <location>
        <begin position="1"/>
        <end position="24"/>
    </location>
</feature>